<keyword evidence="2" id="KW-0732">Signal</keyword>
<feature type="compositionally biased region" description="Basic and acidic residues" evidence="1">
    <location>
        <begin position="107"/>
        <end position="131"/>
    </location>
</feature>
<protein>
    <submittedName>
        <fullName evidence="4">DUF4124 domain-containing protein</fullName>
    </submittedName>
</protein>
<dbReference type="AlphaFoldDB" id="A0A9X2HYD7"/>
<feature type="compositionally biased region" description="Low complexity" evidence="1">
    <location>
        <begin position="75"/>
        <end position="84"/>
    </location>
</feature>
<dbReference type="Proteomes" id="UP001139319">
    <property type="component" value="Unassembled WGS sequence"/>
</dbReference>
<evidence type="ECO:0000256" key="1">
    <source>
        <dbReference type="SAM" id="MobiDB-lite"/>
    </source>
</evidence>
<dbReference type="EMBL" id="JAMFTH010000004">
    <property type="protein sequence ID" value="MCP8900310.1"/>
    <property type="molecule type" value="Genomic_DNA"/>
</dbReference>
<dbReference type="Pfam" id="PF13511">
    <property type="entry name" value="DUF4124"/>
    <property type="match status" value="1"/>
</dbReference>
<sequence length="140" mass="15084">MIASMWRIALVLVALAGASLPAVAADTFYKWESEDGTTHYGTRPPNGVESTAIQPKTGHSEPVNYSHGQSDDKQAQASSAAAEQSTKDPARCEAATKNADILGRGGRVREPTDDGSFRYLSEEEKADRLEQARQAIEESC</sequence>
<feature type="region of interest" description="Disordered" evidence="1">
    <location>
        <begin position="34"/>
        <end position="140"/>
    </location>
</feature>
<accession>A0A9X2HYD7</accession>
<comment type="caution">
    <text evidence="4">The sequence shown here is derived from an EMBL/GenBank/DDBJ whole genome shotgun (WGS) entry which is preliminary data.</text>
</comment>
<dbReference type="RefSeq" id="WP_253968600.1">
    <property type="nucleotide sequence ID" value="NZ_JAMFTH010000004.1"/>
</dbReference>
<reference evidence="4" key="2">
    <citation type="submission" date="2023-01" db="EMBL/GenBank/DDBJ databases">
        <title>Gilvimarinus xylanilyticus HB14 isolated from Caulerpa lentillifera aquaculture base in Hainan, China.</title>
        <authorList>
            <person name="Zhang Y.-J."/>
        </authorList>
    </citation>
    <scope>NUCLEOTIDE SEQUENCE</scope>
    <source>
        <strain evidence="4">HB14</strain>
    </source>
</reference>
<feature type="signal peptide" evidence="2">
    <location>
        <begin position="1"/>
        <end position="24"/>
    </location>
</feature>
<gene>
    <name evidence="4" type="ORF">M6D89_13475</name>
</gene>
<feature type="domain" description="DUF4124" evidence="3">
    <location>
        <begin position="18"/>
        <end position="62"/>
    </location>
</feature>
<name>A0A9X2HYD7_9GAMM</name>
<keyword evidence="5" id="KW-1185">Reference proteome</keyword>
<evidence type="ECO:0000259" key="3">
    <source>
        <dbReference type="Pfam" id="PF13511"/>
    </source>
</evidence>
<evidence type="ECO:0000256" key="2">
    <source>
        <dbReference type="SAM" id="SignalP"/>
    </source>
</evidence>
<dbReference type="InterPro" id="IPR025392">
    <property type="entry name" value="DUF4124"/>
</dbReference>
<feature type="chain" id="PRO_5040943760" evidence="2">
    <location>
        <begin position="25"/>
        <end position="140"/>
    </location>
</feature>
<proteinExistence type="predicted"/>
<evidence type="ECO:0000313" key="5">
    <source>
        <dbReference type="Proteomes" id="UP001139319"/>
    </source>
</evidence>
<organism evidence="4 5">
    <name type="scientific">Gilvimarinus xylanilyticus</name>
    <dbReference type="NCBI Taxonomy" id="2944139"/>
    <lineage>
        <taxon>Bacteria</taxon>
        <taxon>Pseudomonadati</taxon>
        <taxon>Pseudomonadota</taxon>
        <taxon>Gammaproteobacteria</taxon>
        <taxon>Cellvibrionales</taxon>
        <taxon>Cellvibrionaceae</taxon>
        <taxon>Gilvimarinus</taxon>
    </lineage>
</organism>
<evidence type="ECO:0000313" key="4">
    <source>
        <dbReference type="EMBL" id="MCP8900310.1"/>
    </source>
</evidence>
<reference evidence="4" key="1">
    <citation type="submission" date="2022-05" db="EMBL/GenBank/DDBJ databases">
        <authorList>
            <person name="Sun H.-N."/>
        </authorList>
    </citation>
    <scope>NUCLEOTIDE SEQUENCE</scope>
    <source>
        <strain evidence="4">HB14</strain>
    </source>
</reference>